<dbReference type="PANTHER" id="PTHR22545:SF0">
    <property type="entry name" value="CENTROSOMAL PROTEIN OF 95 KDA"/>
    <property type="match status" value="1"/>
</dbReference>
<dbReference type="EMBL" id="VZRO01001936">
    <property type="protein sequence ID" value="NWV47657.1"/>
    <property type="molecule type" value="Genomic_DNA"/>
</dbReference>
<dbReference type="GO" id="GO:0000922">
    <property type="term" value="C:spindle pole"/>
    <property type="evidence" value="ECO:0007669"/>
    <property type="project" value="InterPro"/>
</dbReference>
<feature type="region of interest" description="Disordered" evidence="1">
    <location>
        <begin position="411"/>
        <end position="467"/>
    </location>
</feature>
<gene>
    <name evidence="3" type="primary">Cep95</name>
    <name evidence="3" type="ORF">DAPCHR_R10860</name>
</gene>
<dbReference type="AlphaFoldDB" id="A0A7K6F9Q6"/>
<feature type="domain" description="DUF5745" evidence="2">
    <location>
        <begin position="43"/>
        <end position="101"/>
    </location>
</feature>
<feature type="compositionally biased region" description="Basic and acidic residues" evidence="1">
    <location>
        <begin position="411"/>
        <end position="420"/>
    </location>
</feature>
<keyword evidence="4" id="KW-1185">Reference proteome</keyword>
<dbReference type="InterPro" id="IPR044039">
    <property type="entry name" value="DUF5745"/>
</dbReference>
<dbReference type="Gene3D" id="1.10.418.10">
    <property type="entry name" value="Calponin-like domain"/>
    <property type="match status" value="1"/>
</dbReference>
<feature type="non-terminal residue" evidence="3">
    <location>
        <position position="817"/>
    </location>
</feature>
<dbReference type="Pfam" id="PF19016">
    <property type="entry name" value="DUF5745"/>
    <property type="match status" value="1"/>
</dbReference>
<evidence type="ECO:0000259" key="2">
    <source>
        <dbReference type="Pfam" id="PF19016"/>
    </source>
</evidence>
<evidence type="ECO:0000313" key="4">
    <source>
        <dbReference type="Proteomes" id="UP000557315"/>
    </source>
</evidence>
<proteinExistence type="predicted"/>
<dbReference type="Proteomes" id="UP000557315">
    <property type="component" value="Unassembled WGS sequence"/>
</dbReference>
<feature type="compositionally biased region" description="Polar residues" evidence="1">
    <location>
        <begin position="331"/>
        <end position="340"/>
    </location>
</feature>
<dbReference type="PANTHER" id="PTHR22545">
    <property type="entry name" value="CENTROSOMAL PROTEIN OF 95 KDA"/>
    <property type="match status" value="1"/>
</dbReference>
<organism evidence="3 4">
    <name type="scientific">Daphoenositta chrysoptera</name>
    <name type="common">varied sittella</name>
    <dbReference type="NCBI Taxonomy" id="254528"/>
    <lineage>
        <taxon>Eukaryota</taxon>
        <taxon>Metazoa</taxon>
        <taxon>Chordata</taxon>
        <taxon>Craniata</taxon>
        <taxon>Vertebrata</taxon>
        <taxon>Euteleostomi</taxon>
        <taxon>Archelosauria</taxon>
        <taxon>Archosauria</taxon>
        <taxon>Dinosauria</taxon>
        <taxon>Saurischia</taxon>
        <taxon>Theropoda</taxon>
        <taxon>Coelurosauria</taxon>
        <taxon>Aves</taxon>
        <taxon>Neognathae</taxon>
        <taxon>Neoaves</taxon>
        <taxon>Telluraves</taxon>
        <taxon>Australaves</taxon>
        <taxon>Passeriformes</taxon>
        <taxon>Corvoidea</taxon>
        <taxon>Pachycephalidae</taxon>
        <taxon>Daphoenositta</taxon>
    </lineage>
</organism>
<feature type="region of interest" description="Disordered" evidence="1">
    <location>
        <begin position="315"/>
        <end position="368"/>
    </location>
</feature>
<accession>A0A7K6F9Q6</accession>
<feature type="compositionally biased region" description="Basic and acidic residues" evidence="1">
    <location>
        <begin position="347"/>
        <end position="368"/>
    </location>
</feature>
<protein>
    <submittedName>
        <fullName evidence="3">CEP95 protein</fullName>
    </submittedName>
</protein>
<dbReference type="GO" id="GO:0005813">
    <property type="term" value="C:centrosome"/>
    <property type="evidence" value="ECO:0007669"/>
    <property type="project" value="InterPro"/>
</dbReference>
<comment type="caution">
    <text evidence="3">The sequence shown here is derived from an EMBL/GenBank/DDBJ whole genome shotgun (WGS) entry which is preliminary data.</text>
</comment>
<evidence type="ECO:0000313" key="3">
    <source>
        <dbReference type="EMBL" id="NWV47657.1"/>
    </source>
</evidence>
<dbReference type="InterPro" id="IPR036872">
    <property type="entry name" value="CH_dom_sf"/>
</dbReference>
<reference evidence="3 4" key="1">
    <citation type="submission" date="2019-09" db="EMBL/GenBank/DDBJ databases">
        <title>Bird 10,000 Genomes (B10K) Project - Family phase.</title>
        <authorList>
            <person name="Zhang G."/>
        </authorList>
    </citation>
    <scope>NUCLEOTIDE SEQUENCE [LARGE SCALE GENOMIC DNA]</scope>
    <source>
        <strain evidence="3">B10K-DU-029-47</strain>
        <tissue evidence="3">Heart</tissue>
    </source>
</reference>
<feature type="compositionally biased region" description="Low complexity" evidence="1">
    <location>
        <begin position="426"/>
        <end position="437"/>
    </location>
</feature>
<sequence length="817" mass="94315">DWVDVANDLLRTCHINQHIKHLSECGADVFVRLYESILGEKVPDFIATPRSQEDDAHNVQAVIDSLALDYLQVSLSHITGENIVKGDRESIKNLLEIFDGLLEYLREVSEASSQTGAEINVLPSNEIQIAAQEQLESTAGQLTQHTLLSTVEGSQSEYFVLTCDPDGSESTSELIKLGDTADSFSKRVEGWMESVHAGEPHKGSLSASATKLGEPIQQAIPLLPPFQPSDPGWRDTHSSDRQAAALACSQAVSIPTIEKSLTKKFDDVSDSLPLSRKITVGEEVGSGDAEDNVAKVPLVYESSVSASPFEEQLSLRAEQVTQPPRPESRYQPRTTRQVQIFDSPEDSLSHRTTKEKVPEQEFHEASENLSRRLNELDLMLKRALGEHKREEELTDEDSLSQHSDTVMDYGRRTAERDTSHPRYPGRPRSLSPASPSSQHQEHKLRGSGTGQIKTLRSQLRKEGDERTRKTKLVTKAYENELRIYEARERHILSKLREAAKEVEQEYKENVFQEPPKMSQPVKVYSRKTTPQYPKYSQWIPKRGTMKPKQAAPMTVRENDLLLQLLEEFPQLHISPRTLHKMWQRQLAHTLHLKALSGRPRPKLQNEVEQALKKHELLAAIIKREQDHSKRLLCSLKTEIKQRIYRQKWAQNKVTERRQQLARARKYYEDYRVQLRARMMRERTREAKIFKNLFEEGLEIQKQRLRDLRVYAQEKRDEQRREHQNELESLENYYKDQFSLLAEAVSQEFQEIQTREKAQAQMLHKTRKELRSKMEKEIQQLQAAIIHNDDDTFFQELEADRLRTRLQMASFQYSQSHF</sequence>
<dbReference type="InterPro" id="IPR026619">
    <property type="entry name" value="CEP95"/>
</dbReference>
<feature type="non-terminal residue" evidence="3">
    <location>
        <position position="1"/>
    </location>
</feature>
<evidence type="ECO:0000256" key="1">
    <source>
        <dbReference type="SAM" id="MobiDB-lite"/>
    </source>
</evidence>
<name>A0A7K6F9Q6_9CORV</name>